<dbReference type="NCBIfam" id="TIGR00143">
    <property type="entry name" value="hypF"/>
    <property type="match status" value="1"/>
</dbReference>
<organism evidence="12 13">
    <name type="scientific">Prosthecochloris ethylica</name>
    <dbReference type="NCBI Taxonomy" id="2743976"/>
    <lineage>
        <taxon>Bacteria</taxon>
        <taxon>Pseudomonadati</taxon>
        <taxon>Chlorobiota</taxon>
        <taxon>Chlorobiia</taxon>
        <taxon>Chlorobiales</taxon>
        <taxon>Chlorobiaceae</taxon>
        <taxon>Prosthecochloris</taxon>
    </lineage>
</organism>
<dbReference type="InterPro" id="IPR041440">
    <property type="entry name" value="HypF_C"/>
</dbReference>
<evidence type="ECO:0000259" key="10">
    <source>
        <dbReference type="PROSITE" id="PS51160"/>
    </source>
</evidence>
<comment type="similarity">
    <text evidence="2 8">Belongs to the carbamoyltransferase HypF family.</text>
</comment>
<evidence type="ECO:0000256" key="6">
    <source>
        <dbReference type="ARBA" id="ARBA00022833"/>
    </source>
</evidence>
<dbReference type="InterPro" id="IPR036046">
    <property type="entry name" value="Acylphosphatase-like_dom_sf"/>
</dbReference>
<dbReference type="InterPro" id="IPR006070">
    <property type="entry name" value="Sua5-like_dom"/>
</dbReference>
<evidence type="ECO:0000256" key="4">
    <source>
        <dbReference type="ARBA" id="ARBA00022723"/>
    </source>
</evidence>
<dbReference type="InterPro" id="IPR051060">
    <property type="entry name" value="Carbamoyltrans_HypF-like"/>
</dbReference>
<gene>
    <name evidence="12" type="primary">hypF</name>
    <name evidence="12" type="ORF">INT08_08710</name>
</gene>
<sequence>MDGVAQKTPGAGLNGPGTRRFRLQVSGVVQGVGFRPFVYRLAAELGLSGFVRNTACGVEIEVQSSEQGDLERFVTALDSGAPPLAKIVSLVTSEIPPADDEGFAIHSSAAGADVETVVPPDIALCDDCRRELLDPDDRRYRYPFINCTNCGPRYTITEAIPYDRPQTTMNSFVMCERCNSEYRDPADRRFHAQPNACPVCGPELQLLDTGGNVIAAEDPVTAAARLLRNGNVVAVKGLGGFHLAVDACNEEAVAMLRRRKGREEKPFAVMAADFAAAERVAYLDDEEREALLSPEAPIVLLLKRNGGILASSVAPGNPRIGILMPYTPLHVLLMREGFPFLVMTSANASEEPMTTSNEEALGTLREIADAFLLHNRPIHVSCDDSVTICLDGSLRQVRRSRGYVPAPLQLTSDGDSVLGVGAEIKNTVCALKRSQGFVSHHIGDLKNYEAYRHFQQTIDHLLGLFRVKPDLLVCDMHPAYLSAQWARQQKDLAVHEVQHHHAHLVSCLAENGVDGPAVGLILDGSGYGVDGTVWGGEVLVGDAAGFERYASLEPLPLPGGDSAVFHPWKSAAGYLDHAGCSCSGFKVFDGRPVDTVLEMVRRSIHCPLTSSCGRLFDAVAAICNIRADISYEGQAAVELTSAAGRLAGKPFSYDCDSSGNGAVRLLVSPMISEIAHAVGQDRSTTEISRRFHVTIVKMFSDIAGKACAAYGLNTVALSGGVFQNPLLFEGLVRELRAKGFDVLTHRLVPCNDGGISLGQAVIGRQWLKISPK</sequence>
<comment type="catalytic activity">
    <reaction evidence="9">
        <text>an acyl phosphate + H2O = a carboxylate + phosphate + H(+)</text>
        <dbReference type="Rhea" id="RHEA:14965"/>
        <dbReference type="ChEBI" id="CHEBI:15377"/>
        <dbReference type="ChEBI" id="CHEBI:15378"/>
        <dbReference type="ChEBI" id="CHEBI:29067"/>
        <dbReference type="ChEBI" id="CHEBI:43474"/>
        <dbReference type="ChEBI" id="CHEBI:59918"/>
        <dbReference type="EC" id="3.6.1.7"/>
    </reaction>
</comment>
<keyword evidence="4" id="KW-0479">Metal-binding</keyword>
<dbReference type="SUPFAM" id="SSF55821">
    <property type="entry name" value="YrdC/RibB"/>
    <property type="match status" value="1"/>
</dbReference>
<accession>A0ABR9XTE7</accession>
<dbReference type="Pfam" id="PF22521">
    <property type="entry name" value="HypF_C_2"/>
    <property type="match status" value="1"/>
</dbReference>
<dbReference type="SUPFAM" id="SSF54975">
    <property type="entry name" value="Acylphosphatase/BLUF domain-like"/>
    <property type="match status" value="1"/>
</dbReference>
<feature type="domain" description="YrdC-like" evidence="11">
    <location>
        <begin position="217"/>
        <end position="402"/>
    </location>
</feature>
<evidence type="ECO:0000259" key="11">
    <source>
        <dbReference type="PROSITE" id="PS51163"/>
    </source>
</evidence>
<keyword evidence="13" id="KW-1185">Reference proteome</keyword>
<reference evidence="12 13" key="1">
    <citation type="journal article" date="2020" name="Microorganisms">
        <title>Simultaneous Genome Sequencing of Prosthecochloris ethylica and Desulfuromonas acetoxidans within a Syntrophic Mixture Reveals Unique Pili and Protein Interactions.</title>
        <authorList>
            <person name="Kyndt J.A."/>
            <person name="Van Beeumen J.J."/>
            <person name="Meyer T.E."/>
        </authorList>
    </citation>
    <scope>NUCLEOTIDE SEQUENCE [LARGE SCALE GENOMIC DNA]</scope>
    <source>
        <strain evidence="12 13">N3</strain>
    </source>
</reference>
<feature type="active site" evidence="9">
    <location>
        <position position="35"/>
    </location>
</feature>
<keyword evidence="6" id="KW-0862">Zinc</keyword>
<evidence type="ECO:0000256" key="5">
    <source>
        <dbReference type="ARBA" id="ARBA00022771"/>
    </source>
</evidence>
<name>A0ABR9XTE7_9CHLB</name>
<keyword evidence="9" id="KW-0378">Hydrolase</keyword>
<dbReference type="InterPro" id="IPR055128">
    <property type="entry name" value="HypF_C_2"/>
</dbReference>
<dbReference type="Pfam" id="PF07503">
    <property type="entry name" value="zf-HYPF"/>
    <property type="match status" value="2"/>
</dbReference>
<dbReference type="Pfam" id="PF01300">
    <property type="entry name" value="Sua5_yciO_yrdC"/>
    <property type="match status" value="1"/>
</dbReference>
<dbReference type="SUPFAM" id="SSF53067">
    <property type="entry name" value="Actin-like ATPase domain"/>
    <property type="match status" value="1"/>
</dbReference>
<dbReference type="InterPro" id="IPR001792">
    <property type="entry name" value="Acylphosphatase-like_dom"/>
</dbReference>
<dbReference type="InterPro" id="IPR011125">
    <property type="entry name" value="Znf_HypF"/>
</dbReference>
<dbReference type="Gene3D" id="3.30.420.360">
    <property type="match status" value="1"/>
</dbReference>
<proteinExistence type="inferred from homology"/>
<keyword evidence="5" id="KW-0863">Zinc-finger</keyword>
<dbReference type="PANTHER" id="PTHR42959:SF1">
    <property type="entry name" value="CARBAMOYLTRANSFERASE HYPF"/>
    <property type="match status" value="1"/>
</dbReference>
<dbReference type="PANTHER" id="PTHR42959">
    <property type="entry name" value="CARBAMOYLTRANSFERASE"/>
    <property type="match status" value="1"/>
</dbReference>
<dbReference type="Proteomes" id="UP000619838">
    <property type="component" value="Unassembled WGS sequence"/>
</dbReference>
<feature type="domain" description="Acylphosphatase-like" evidence="10">
    <location>
        <begin position="20"/>
        <end position="107"/>
    </location>
</feature>
<dbReference type="RefSeq" id="WP_175187747.1">
    <property type="nucleotide sequence ID" value="NZ_JABVZQ010000019.1"/>
</dbReference>
<dbReference type="Gene3D" id="3.30.110.120">
    <property type="match status" value="1"/>
</dbReference>
<evidence type="ECO:0000256" key="1">
    <source>
        <dbReference type="ARBA" id="ARBA00004711"/>
    </source>
</evidence>
<evidence type="ECO:0000313" key="13">
    <source>
        <dbReference type="Proteomes" id="UP000619838"/>
    </source>
</evidence>
<protein>
    <recommendedName>
        <fullName evidence="8">Carbamoyltransferase</fullName>
        <ecNumber evidence="8">6.2.-.-</ecNumber>
    </recommendedName>
</protein>
<dbReference type="Pfam" id="PF00708">
    <property type="entry name" value="Acylphosphatase"/>
    <property type="match status" value="1"/>
</dbReference>
<dbReference type="PROSITE" id="PS00150">
    <property type="entry name" value="ACYLPHOSPHATASE_1"/>
    <property type="match status" value="1"/>
</dbReference>
<comment type="caution">
    <text evidence="12">The sequence shown here is derived from an EMBL/GenBank/DDBJ whole genome shotgun (WGS) entry which is preliminary data.</text>
</comment>
<evidence type="ECO:0000256" key="8">
    <source>
        <dbReference type="PIRNR" id="PIRNR006256"/>
    </source>
</evidence>
<dbReference type="Gene3D" id="3.90.870.50">
    <property type="match status" value="1"/>
</dbReference>
<dbReference type="EMBL" id="JADGII010000015">
    <property type="protein sequence ID" value="MBF0637250.1"/>
    <property type="molecule type" value="Genomic_DNA"/>
</dbReference>
<dbReference type="PROSITE" id="PS51163">
    <property type="entry name" value="YRDC"/>
    <property type="match status" value="1"/>
</dbReference>
<dbReference type="Pfam" id="PF17788">
    <property type="entry name" value="HypF_C"/>
    <property type="match status" value="1"/>
</dbReference>
<dbReference type="PROSITE" id="PS51160">
    <property type="entry name" value="ACYLPHOSPHATASE_3"/>
    <property type="match status" value="1"/>
</dbReference>
<dbReference type="InterPro" id="IPR017968">
    <property type="entry name" value="Acylphosphatase_CS"/>
</dbReference>
<evidence type="ECO:0000256" key="7">
    <source>
        <dbReference type="ARBA" id="ARBA00048220"/>
    </source>
</evidence>
<feature type="active site" evidence="9">
    <location>
        <position position="53"/>
    </location>
</feature>
<dbReference type="Gene3D" id="3.30.420.40">
    <property type="match status" value="1"/>
</dbReference>
<dbReference type="InterPro" id="IPR017945">
    <property type="entry name" value="DHBP_synth_RibB-like_a/b_dom"/>
</dbReference>
<evidence type="ECO:0000256" key="9">
    <source>
        <dbReference type="PROSITE-ProRule" id="PRU00520"/>
    </source>
</evidence>
<dbReference type="EC" id="6.2.-.-" evidence="8"/>
<comment type="catalytic activity">
    <reaction evidence="7">
        <text>C-terminal L-cysteinyl-[HypE protein] + carbamoyl phosphate + ATP + H2O = C-terminal S-carboxamide-L-cysteinyl-[HypE protein] + AMP + phosphate + diphosphate + H(+)</text>
        <dbReference type="Rhea" id="RHEA:55636"/>
        <dbReference type="Rhea" id="RHEA-COMP:14247"/>
        <dbReference type="Rhea" id="RHEA-COMP:14392"/>
        <dbReference type="ChEBI" id="CHEBI:15377"/>
        <dbReference type="ChEBI" id="CHEBI:15378"/>
        <dbReference type="ChEBI" id="CHEBI:30616"/>
        <dbReference type="ChEBI" id="CHEBI:33019"/>
        <dbReference type="ChEBI" id="CHEBI:43474"/>
        <dbReference type="ChEBI" id="CHEBI:58228"/>
        <dbReference type="ChEBI" id="CHEBI:76913"/>
        <dbReference type="ChEBI" id="CHEBI:139126"/>
        <dbReference type="ChEBI" id="CHEBI:456215"/>
    </reaction>
</comment>
<keyword evidence="3" id="KW-0436">Ligase</keyword>
<evidence type="ECO:0000256" key="2">
    <source>
        <dbReference type="ARBA" id="ARBA00008097"/>
    </source>
</evidence>
<dbReference type="InterPro" id="IPR004421">
    <property type="entry name" value="Carbamoyltransferase_HypF"/>
</dbReference>
<evidence type="ECO:0000256" key="3">
    <source>
        <dbReference type="ARBA" id="ARBA00022598"/>
    </source>
</evidence>
<evidence type="ECO:0000313" key="12">
    <source>
        <dbReference type="EMBL" id="MBF0637250.1"/>
    </source>
</evidence>
<dbReference type="InterPro" id="IPR043129">
    <property type="entry name" value="ATPase_NBD"/>
</dbReference>
<comment type="pathway">
    <text evidence="1">Protein modification; [NiFe] hydrogenase maturation.</text>
</comment>
<dbReference type="PIRSF" id="PIRSF006256">
    <property type="entry name" value="CMPcnvr_hdrg_mat"/>
    <property type="match status" value="1"/>
</dbReference>